<dbReference type="PANTHER" id="PTHR35908:SF1">
    <property type="entry name" value="CONSERVED PROTEIN"/>
    <property type="match status" value="1"/>
</dbReference>
<name>A0AAJ2UM53_9ACTN</name>
<dbReference type="InterPro" id="IPR041581">
    <property type="entry name" value="Glyoxalase_6"/>
</dbReference>
<protein>
    <submittedName>
        <fullName evidence="2">VOC family protein</fullName>
    </submittedName>
</protein>
<gene>
    <name evidence="2" type="ORF">PV367_18100</name>
</gene>
<dbReference type="InterPro" id="IPR029068">
    <property type="entry name" value="Glyas_Bleomycin-R_OHBP_Dase"/>
</dbReference>
<dbReference type="Gene3D" id="3.10.180.10">
    <property type="entry name" value="2,3-Dihydroxybiphenyl 1,2-Dioxygenase, domain 1"/>
    <property type="match status" value="1"/>
</dbReference>
<feature type="domain" description="Glyoxalase-like" evidence="1">
    <location>
        <begin position="9"/>
        <end position="151"/>
    </location>
</feature>
<organism evidence="2 3">
    <name type="scientific">Streptomyces europaeiscabiei</name>
    <dbReference type="NCBI Taxonomy" id="146819"/>
    <lineage>
        <taxon>Bacteria</taxon>
        <taxon>Bacillati</taxon>
        <taxon>Actinomycetota</taxon>
        <taxon>Actinomycetes</taxon>
        <taxon>Kitasatosporales</taxon>
        <taxon>Streptomycetaceae</taxon>
        <taxon>Streptomyces</taxon>
    </lineage>
</organism>
<sequence length="152" mass="16719">MTAALNWKLVVDTQDAQPLADFWAAALGYEVEDPSTLVTHLLATGDLPETAVTEHNGHHVFRGYAAVRHPDDPYDPFTGIGKGRRLLFQDVPEPKTAKNRLHIDVHAGPGGLDSLVTRLETLGAARVEEFDRGPAGHWWVMRDPEGNEFCVA</sequence>
<dbReference type="Proteomes" id="UP001273589">
    <property type="component" value="Unassembled WGS sequence"/>
</dbReference>
<dbReference type="EMBL" id="JARAWN010000100">
    <property type="protein sequence ID" value="MDX3131655.1"/>
    <property type="molecule type" value="Genomic_DNA"/>
</dbReference>
<dbReference type="SUPFAM" id="SSF54593">
    <property type="entry name" value="Glyoxalase/Bleomycin resistance protein/Dihydroxybiphenyl dioxygenase"/>
    <property type="match status" value="1"/>
</dbReference>
<evidence type="ECO:0000313" key="2">
    <source>
        <dbReference type="EMBL" id="MDX3131655.1"/>
    </source>
</evidence>
<dbReference type="PANTHER" id="PTHR35908">
    <property type="entry name" value="HYPOTHETICAL FUSION PROTEIN"/>
    <property type="match status" value="1"/>
</dbReference>
<reference evidence="2" key="1">
    <citation type="journal article" date="2023" name="Microb. Genom.">
        <title>Mesoterricola silvestris gen. nov., sp. nov., Mesoterricola sediminis sp. nov., Geothrix oryzae sp. nov., Geothrix edaphica sp. nov., Geothrix rubra sp. nov., and Geothrix limicola sp. nov., six novel members of Acidobacteriota isolated from soils.</title>
        <authorList>
            <person name="Weisberg A.J."/>
            <person name="Pearce E."/>
            <person name="Kramer C.G."/>
            <person name="Chang J.H."/>
            <person name="Clarke C.R."/>
        </authorList>
    </citation>
    <scope>NUCLEOTIDE SEQUENCE</scope>
    <source>
        <strain evidence="2">ND06-05F</strain>
    </source>
</reference>
<proteinExistence type="predicted"/>
<accession>A0AAJ2UM53</accession>
<evidence type="ECO:0000313" key="3">
    <source>
        <dbReference type="Proteomes" id="UP001273589"/>
    </source>
</evidence>
<dbReference type="RefSeq" id="WP_319692853.1">
    <property type="nucleotide sequence ID" value="NZ_JARAWN010000100.1"/>
</dbReference>
<dbReference type="AlphaFoldDB" id="A0AAJ2UM53"/>
<comment type="caution">
    <text evidence="2">The sequence shown here is derived from an EMBL/GenBank/DDBJ whole genome shotgun (WGS) entry which is preliminary data.</text>
</comment>
<evidence type="ECO:0000259" key="1">
    <source>
        <dbReference type="Pfam" id="PF18029"/>
    </source>
</evidence>
<dbReference type="Pfam" id="PF18029">
    <property type="entry name" value="Glyoxalase_6"/>
    <property type="match status" value="1"/>
</dbReference>